<dbReference type="EMBL" id="JAASQL010000006">
    <property type="protein sequence ID" value="NIJ46446.1"/>
    <property type="molecule type" value="Genomic_DNA"/>
</dbReference>
<dbReference type="PANTHER" id="PTHR48075:SF7">
    <property type="entry name" value="3-HYDROXYACYL-COA DEHYDROGENASE-RELATED"/>
    <property type="match status" value="1"/>
</dbReference>
<keyword evidence="11" id="KW-1185">Reference proteome</keyword>
<keyword evidence="3" id="KW-0442">Lipid degradation</keyword>
<feature type="domain" description="3-hydroxyacyl-CoA dehydrogenase NAD binding" evidence="9">
    <location>
        <begin position="7"/>
        <end position="205"/>
    </location>
</feature>
<evidence type="ECO:0000256" key="5">
    <source>
        <dbReference type="ARBA" id="ARBA00023027"/>
    </source>
</evidence>
<reference evidence="10 11" key="1">
    <citation type="submission" date="2020-03" db="EMBL/GenBank/DDBJ databases">
        <title>Genomic Encyclopedia of Type Strains, Phase IV (KMG-IV): sequencing the most valuable type-strain genomes for metagenomic binning, comparative biology and taxonomic classification.</title>
        <authorList>
            <person name="Goeker M."/>
        </authorList>
    </citation>
    <scope>NUCLEOTIDE SEQUENCE [LARGE SCALE GENOMIC DNA]</scope>
    <source>
        <strain evidence="10 11">DSM 101599</strain>
    </source>
</reference>
<dbReference type="InterPro" id="IPR008927">
    <property type="entry name" value="6-PGluconate_DH-like_C_sf"/>
</dbReference>
<keyword evidence="4 10" id="KW-0560">Oxidoreductase</keyword>
<dbReference type="Gene3D" id="3.90.226.10">
    <property type="entry name" value="2-enoyl-CoA Hydratase, Chain A, domain 1"/>
    <property type="match status" value="1"/>
</dbReference>
<dbReference type="CDD" id="cd06558">
    <property type="entry name" value="crotonase-like"/>
    <property type="match status" value="1"/>
</dbReference>
<comment type="catalytic activity">
    <reaction evidence="7">
        <text>a (3S)-3-hydroxyacyl-CoA + NAD(+) = a 3-oxoacyl-CoA + NADH + H(+)</text>
        <dbReference type="Rhea" id="RHEA:22432"/>
        <dbReference type="ChEBI" id="CHEBI:15378"/>
        <dbReference type="ChEBI" id="CHEBI:57318"/>
        <dbReference type="ChEBI" id="CHEBI:57540"/>
        <dbReference type="ChEBI" id="CHEBI:57945"/>
        <dbReference type="ChEBI" id="CHEBI:90726"/>
        <dbReference type="EC" id="1.1.1.35"/>
    </reaction>
</comment>
<dbReference type="InterPro" id="IPR036291">
    <property type="entry name" value="NAD(P)-bd_dom_sf"/>
</dbReference>
<comment type="caution">
    <text evidence="10">The sequence shown here is derived from an EMBL/GenBank/DDBJ whole genome shotgun (WGS) entry which is preliminary data.</text>
</comment>
<dbReference type="InterPro" id="IPR006108">
    <property type="entry name" value="3HC_DH_C"/>
</dbReference>
<dbReference type="Proteomes" id="UP000745859">
    <property type="component" value="Unassembled WGS sequence"/>
</dbReference>
<dbReference type="Pfam" id="PF00725">
    <property type="entry name" value="3HCDH"/>
    <property type="match status" value="1"/>
</dbReference>
<dbReference type="RefSeq" id="WP_167190577.1">
    <property type="nucleotide sequence ID" value="NZ_JAASQL010000006.1"/>
</dbReference>
<dbReference type="InterPro" id="IPR001753">
    <property type="entry name" value="Enoyl-CoA_hydra/iso"/>
</dbReference>
<evidence type="ECO:0000259" key="9">
    <source>
        <dbReference type="Pfam" id="PF02737"/>
    </source>
</evidence>
<dbReference type="SUPFAM" id="SSF48179">
    <property type="entry name" value="6-phosphogluconate dehydrogenase C-terminal domain-like"/>
    <property type="match status" value="2"/>
</dbReference>
<proteinExistence type="predicted"/>
<dbReference type="GO" id="GO:0003857">
    <property type="term" value="F:(3S)-3-hydroxyacyl-CoA dehydrogenase (NAD+) activity"/>
    <property type="evidence" value="ECO:0007669"/>
    <property type="project" value="UniProtKB-EC"/>
</dbReference>
<name>A0ABX0UFY4_9FLAO</name>
<dbReference type="SUPFAM" id="SSF51735">
    <property type="entry name" value="NAD(P)-binding Rossmann-fold domains"/>
    <property type="match status" value="1"/>
</dbReference>
<evidence type="ECO:0000256" key="7">
    <source>
        <dbReference type="ARBA" id="ARBA00049556"/>
    </source>
</evidence>
<sequence>MKRNINKIAVIGSGIMGSSIACHFANIGVEVLLLDIAPKELNAAETAKGLELNNPLVKNRIVNTNLQKTLKSNPAPLYNLKFSDRITTGNLEDDISKIKEVDWIIEVVVERLDVKQKVFEEIEKHRKLGTLITSNTSGIPIQYMNQGRSQDFKEHFAVSHFFNPPRYLKLFEIIPGPDCKPEVVDFLMNFGSKFLGKTTVLAKDTPAFIGNRIGIFGIMSMLHIVKDLDMSVEEVDKLTGPIIGRPKSATFRTVDVVGLDTLIHVAKGLYDNCKYDEAVELFKLPSFMQTMLDNNCLGSKSGQGFYKKHVDEKGNKSILALDLNTLEYHPSKKASFTSLNATKTIDNVIDRFKVLITGQDKAGTFYRKTFAALFAYVSNRIPEISDELYRIDDAMKAGFGWQHGPFEIWDAIGIDKGIELIKAENLSYATWVDDLNTSKNSSFYIVKEGKKYFHNIPSKEITKIPGQDSFIILNNIRETKTIWSNSEASIQHLGNGVLNVEFQSKMNTLGSGVLQAINKGIDLAESEYDAVILGNQATNFSVGANLAMVFMLAIEQEYDELNFAIQYFQNTVMRMRYSSCPTLITPRGLTLGGGCELSLHADKVIAAAETYTGLVEFGVGVIPGGGGTKEMAKRVSDAVLKDDVKLNRMRDAFINIAMAKVATSAHEAFDLGYYTPHKDLVVVNEHQQIATAKKHAIQLLDDGYLKPTPQKVRVLGQQVLGMFQVGADSLVAGKYASEHDRLIANKLGYVMAGGDLSEPTDVSEQYLLNLERDAFLSLLGEKKTLERIQHMLKTGKPLRN</sequence>
<evidence type="ECO:0000313" key="10">
    <source>
        <dbReference type="EMBL" id="NIJ46446.1"/>
    </source>
</evidence>
<dbReference type="SUPFAM" id="SSF52096">
    <property type="entry name" value="ClpP/crotonase"/>
    <property type="match status" value="1"/>
</dbReference>
<keyword evidence="5" id="KW-0520">NAD</keyword>
<dbReference type="PANTHER" id="PTHR48075">
    <property type="entry name" value="3-HYDROXYACYL-COA DEHYDROGENASE FAMILY PROTEIN"/>
    <property type="match status" value="1"/>
</dbReference>
<evidence type="ECO:0000313" key="11">
    <source>
        <dbReference type="Proteomes" id="UP000745859"/>
    </source>
</evidence>
<dbReference type="Pfam" id="PF02737">
    <property type="entry name" value="3HCDH_N"/>
    <property type="match status" value="1"/>
</dbReference>
<evidence type="ECO:0000259" key="8">
    <source>
        <dbReference type="Pfam" id="PF00725"/>
    </source>
</evidence>
<keyword evidence="2" id="KW-0276">Fatty acid metabolism</keyword>
<dbReference type="Pfam" id="PF00378">
    <property type="entry name" value="ECH_1"/>
    <property type="match status" value="1"/>
</dbReference>
<evidence type="ECO:0000256" key="2">
    <source>
        <dbReference type="ARBA" id="ARBA00022832"/>
    </source>
</evidence>
<dbReference type="Gene3D" id="3.40.50.720">
    <property type="entry name" value="NAD(P)-binding Rossmann-like Domain"/>
    <property type="match status" value="1"/>
</dbReference>
<evidence type="ECO:0000256" key="1">
    <source>
        <dbReference type="ARBA" id="ARBA00005005"/>
    </source>
</evidence>
<evidence type="ECO:0000256" key="3">
    <source>
        <dbReference type="ARBA" id="ARBA00022963"/>
    </source>
</evidence>
<keyword evidence="6" id="KW-0443">Lipid metabolism</keyword>
<dbReference type="EC" id="1.1.1.35" evidence="10"/>
<protein>
    <submittedName>
        <fullName evidence="10">3-hydroxyacyl-CoA dehydrogenase</fullName>
        <ecNumber evidence="10">1.1.1.35</ecNumber>
    </submittedName>
</protein>
<gene>
    <name evidence="10" type="ORF">FHR24_002933</name>
</gene>
<dbReference type="InterPro" id="IPR006176">
    <property type="entry name" value="3-OHacyl-CoA_DH_NAD-bd"/>
</dbReference>
<evidence type="ECO:0000256" key="4">
    <source>
        <dbReference type="ARBA" id="ARBA00023002"/>
    </source>
</evidence>
<dbReference type="Gene3D" id="1.10.1040.50">
    <property type="match status" value="1"/>
</dbReference>
<evidence type="ECO:0000256" key="6">
    <source>
        <dbReference type="ARBA" id="ARBA00023098"/>
    </source>
</evidence>
<dbReference type="PROSITE" id="PS51257">
    <property type="entry name" value="PROKAR_LIPOPROTEIN"/>
    <property type="match status" value="1"/>
</dbReference>
<accession>A0ABX0UFY4</accession>
<organism evidence="10 11">
    <name type="scientific">Wenyingzhuangia heitensis</name>
    <dbReference type="NCBI Taxonomy" id="1487859"/>
    <lineage>
        <taxon>Bacteria</taxon>
        <taxon>Pseudomonadati</taxon>
        <taxon>Bacteroidota</taxon>
        <taxon>Flavobacteriia</taxon>
        <taxon>Flavobacteriales</taxon>
        <taxon>Flavobacteriaceae</taxon>
        <taxon>Wenyingzhuangia</taxon>
    </lineage>
</organism>
<comment type="pathway">
    <text evidence="1">Lipid metabolism; fatty acid beta-oxidation.</text>
</comment>
<feature type="domain" description="3-hydroxyacyl-CoA dehydrogenase C-terminal" evidence="8">
    <location>
        <begin position="208"/>
        <end position="307"/>
    </location>
</feature>
<dbReference type="InterPro" id="IPR029045">
    <property type="entry name" value="ClpP/crotonase-like_dom_sf"/>
</dbReference>